<dbReference type="Proteomes" id="UP000198677">
    <property type="component" value="Unassembled WGS sequence"/>
</dbReference>
<dbReference type="OrthoDB" id="4482779at2"/>
<protein>
    <submittedName>
        <fullName evidence="1">Uncharacterized protein</fullName>
    </submittedName>
</protein>
<reference evidence="2" key="1">
    <citation type="submission" date="2016-10" db="EMBL/GenBank/DDBJ databases">
        <authorList>
            <person name="Varghese N."/>
            <person name="Submissions S."/>
        </authorList>
    </citation>
    <scope>NUCLEOTIDE SEQUENCE [LARGE SCALE GENOMIC DNA]</scope>
    <source>
        <strain evidence="2">DSM 44675</strain>
    </source>
</reference>
<sequence>MEGWEIGRPVVARSGGLAIANKSSSGTYAAQVSSGQAVVSDASGATVFSTAVGKKAMVQWAAGSDELWIIESDALYRVGGSGGWAKTAVDPKSAAVPAEIAALIG</sequence>
<name>A0A1H7TE02_9NOCA</name>
<dbReference type="RefSeq" id="WP_143069473.1">
    <property type="nucleotide sequence ID" value="NZ_FOAW01000015.1"/>
</dbReference>
<organism evidence="1 2">
    <name type="scientific">Rhodococcus maanshanensis</name>
    <dbReference type="NCBI Taxonomy" id="183556"/>
    <lineage>
        <taxon>Bacteria</taxon>
        <taxon>Bacillati</taxon>
        <taxon>Actinomycetota</taxon>
        <taxon>Actinomycetes</taxon>
        <taxon>Mycobacteriales</taxon>
        <taxon>Nocardiaceae</taxon>
        <taxon>Rhodococcus</taxon>
    </lineage>
</organism>
<evidence type="ECO:0000313" key="2">
    <source>
        <dbReference type="Proteomes" id="UP000198677"/>
    </source>
</evidence>
<evidence type="ECO:0000313" key="1">
    <source>
        <dbReference type="EMBL" id="SEL82077.1"/>
    </source>
</evidence>
<gene>
    <name evidence="1" type="ORF">SAMN05444583_11569</name>
</gene>
<accession>A0A1H7TE02</accession>
<keyword evidence="2" id="KW-1185">Reference proteome</keyword>
<proteinExistence type="predicted"/>
<dbReference type="AlphaFoldDB" id="A0A1H7TE02"/>
<dbReference type="EMBL" id="FOAW01000015">
    <property type="protein sequence ID" value="SEL82077.1"/>
    <property type="molecule type" value="Genomic_DNA"/>
</dbReference>